<feature type="transmembrane region" description="Helical" evidence="8">
    <location>
        <begin position="358"/>
        <end position="377"/>
    </location>
</feature>
<feature type="transmembrane region" description="Helical" evidence="8">
    <location>
        <begin position="180"/>
        <end position="207"/>
    </location>
</feature>
<keyword evidence="3 10" id="KW-0328">Glycosyltransferase</keyword>
<dbReference type="InterPro" id="IPR050297">
    <property type="entry name" value="LipidA_mod_glycosyltrf_83"/>
</dbReference>
<evidence type="ECO:0000313" key="11">
    <source>
        <dbReference type="Proteomes" id="UP000216429"/>
    </source>
</evidence>
<dbReference type="RefSeq" id="WP_094810288.1">
    <property type="nucleotide sequence ID" value="NZ_NEVU01000001.1"/>
</dbReference>
<dbReference type="InterPro" id="IPR038731">
    <property type="entry name" value="RgtA/B/C-like"/>
</dbReference>
<keyword evidence="7 8" id="KW-0472">Membrane</keyword>
<keyword evidence="5 8" id="KW-0812">Transmembrane</keyword>
<proteinExistence type="predicted"/>
<evidence type="ECO:0000256" key="4">
    <source>
        <dbReference type="ARBA" id="ARBA00022679"/>
    </source>
</evidence>
<feature type="transmembrane region" description="Helical" evidence="8">
    <location>
        <begin position="96"/>
        <end position="113"/>
    </location>
</feature>
<evidence type="ECO:0000259" key="9">
    <source>
        <dbReference type="Pfam" id="PF13231"/>
    </source>
</evidence>
<feature type="transmembrane region" description="Helical" evidence="8">
    <location>
        <begin position="219"/>
        <end position="238"/>
    </location>
</feature>
<dbReference type="Pfam" id="PF13231">
    <property type="entry name" value="PMT_2"/>
    <property type="match status" value="1"/>
</dbReference>
<accession>A0A261VTX1</accession>
<evidence type="ECO:0000256" key="6">
    <source>
        <dbReference type="ARBA" id="ARBA00022989"/>
    </source>
</evidence>
<feature type="domain" description="Glycosyltransferase RgtA/B/C/D-like" evidence="9">
    <location>
        <begin position="71"/>
        <end position="235"/>
    </location>
</feature>
<dbReference type="PANTHER" id="PTHR33908:SF3">
    <property type="entry name" value="UNDECAPRENYL PHOSPHATE-ALPHA-4-AMINO-4-DEOXY-L-ARABINOSE ARABINOSYL TRANSFERASE"/>
    <property type="match status" value="1"/>
</dbReference>
<dbReference type="GO" id="GO:0005886">
    <property type="term" value="C:plasma membrane"/>
    <property type="evidence" value="ECO:0007669"/>
    <property type="project" value="UniProtKB-SubCell"/>
</dbReference>
<dbReference type="AlphaFoldDB" id="A0A261VTX1"/>
<evidence type="ECO:0000256" key="2">
    <source>
        <dbReference type="ARBA" id="ARBA00022475"/>
    </source>
</evidence>
<dbReference type="GO" id="GO:0016763">
    <property type="term" value="F:pentosyltransferase activity"/>
    <property type="evidence" value="ECO:0007669"/>
    <property type="project" value="TreeGrafter"/>
</dbReference>
<feature type="transmembrane region" description="Helical" evidence="8">
    <location>
        <begin position="269"/>
        <end position="291"/>
    </location>
</feature>
<evidence type="ECO:0000313" key="10">
    <source>
        <dbReference type="EMBL" id="OZI77558.1"/>
    </source>
</evidence>
<keyword evidence="6 8" id="KW-1133">Transmembrane helix</keyword>
<keyword evidence="4 10" id="KW-0808">Transferase</keyword>
<reference evidence="11" key="1">
    <citation type="submission" date="2017-05" db="EMBL/GenBank/DDBJ databases">
        <title>Complete and WGS of Bordetella genogroups.</title>
        <authorList>
            <person name="Spilker T."/>
            <person name="Lipuma J."/>
        </authorList>
    </citation>
    <scope>NUCLEOTIDE SEQUENCE [LARGE SCALE GENOMIC DNA]</scope>
    <source>
        <strain evidence="11">AU6712</strain>
    </source>
</reference>
<feature type="transmembrane region" description="Helical" evidence="8">
    <location>
        <begin position="327"/>
        <end position="346"/>
    </location>
</feature>
<evidence type="ECO:0000256" key="5">
    <source>
        <dbReference type="ARBA" id="ARBA00022692"/>
    </source>
</evidence>
<evidence type="ECO:0000256" key="1">
    <source>
        <dbReference type="ARBA" id="ARBA00004651"/>
    </source>
</evidence>
<comment type="subcellular location">
    <subcellularLocation>
        <location evidence="1">Cell membrane</location>
        <topology evidence="1">Multi-pass membrane protein</topology>
    </subcellularLocation>
</comment>
<feature type="transmembrane region" description="Helical" evidence="8">
    <location>
        <begin position="120"/>
        <end position="142"/>
    </location>
</feature>
<sequence>MSSLALPTRDAARYRLSTWLVLTAVALWLMGLAWSRPLTLPDEGRYAGVAWEMLRSHSPFVPLMDGMPYFHKPPLYYWLAQISFAVFGLTEWAARLPSLLIAWASVAGLYAFARRYRGERFALCAVLVLCTMPFFYGGAQFANMDMSVAGMITLCVLAGADTILRVAGGLPWRGMSLATALLAALAVLAKGLIGIVLPGAILLGWLLMRRDWRGFKALVWPPALAVFALAALPWFVYMQMRYPGFFHYFFIYQHFERFALSGFNNVQPFWFYPPVLAGLTLPWSLWMGGALRRGFWGAEDSDGLRRLMLIWLIAVVGFFSLPSSKLIGYILPAVPALAFLVTETVIPAWNRGLHRRAWASLGVAVVLCLTGILVATFNPRGGSGALGEQVRSEASPYDTMVALHHFPFDLGIYTASTEPMWVVDDWSNPEIPTRDNWRKELYDAALFEPAVGQRVLVSAATLNERLCAAPNGARFWIWGQAADGESYAAIRGQTPRFVDGRRQVWQVDVNDAVRQRVCGGRPISGSPQR</sequence>
<dbReference type="EMBL" id="NEVU01000001">
    <property type="protein sequence ID" value="OZI77558.1"/>
    <property type="molecule type" value="Genomic_DNA"/>
</dbReference>
<evidence type="ECO:0000256" key="7">
    <source>
        <dbReference type="ARBA" id="ARBA00023136"/>
    </source>
</evidence>
<protein>
    <submittedName>
        <fullName evidence="10">Dolichyl-phosphate-mannose--protein mannosyltransferase</fullName>
    </submittedName>
</protein>
<dbReference type="GO" id="GO:0010041">
    <property type="term" value="P:response to iron(III) ion"/>
    <property type="evidence" value="ECO:0007669"/>
    <property type="project" value="TreeGrafter"/>
</dbReference>
<dbReference type="Proteomes" id="UP000216429">
    <property type="component" value="Unassembled WGS sequence"/>
</dbReference>
<dbReference type="OrthoDB" id="9775035at2"/>
<feature type="transmembrane region" description="Helical" evidence="8">
    <location>
        <begin position="16"/>
        <end position="35"/>
    </location>
</feature>
<keyword evidence="2" id="KW-1003">Cell membrane</keyword>
<dbReference type="PANTHER" id="PTHR33908">
    <property type="entry name" value="MANNOSYLTRANSFERASE YKCB-RELATED"/>
    <property type="match status" value="1"/>
</dbReference>
<organism evidence="10 11">
    <name type="scientific">Bordetella genomosp. 12</name>
    <dbReference type="NCBI Taxonomy" id="463035"/>
    <lineage>
        <taxon>Bacteria</taxon>
        <taxon>Pseudomonadati</taxon>
        <taxon>Pseudomonadota</taxon>
        <taxon>Betaproteobacteria</taxon>
        <taxon>Burkholderiales</taxon>
        <taxon>Alcaligenaceae</taxon>
        <taxon>Bordetella</taxon>
    </lineage>
</organism>
<evidence type="ECO:0000256" key="8">
    <source>
        <dbReference type="SAM" id="Phobius"/>
    </source>
</evidence>
<comment type="caution">
    <text evidence="10">The sequence shown here is derived from an EMBL/GenBank/DDBJ whole genome shotgun (WGS) entry which is preliminary data.</text>
</comment>
<keyword evidence="11" id="KW-1185">Reference proteome</keyword>
<evidence type="ECO:0000256" key="3">
    <source>
        <dbReference type="ARBA" id="ARBA00022676"/>
    </source>
</evidence>
<name>A0A261VTX1_9BORD</name>
<feature type="transmembrane region" description="Helical" evidence="8">
    <location>
        <begin position="303"/>
        <end position="321"/>
    </location>
</feature>
<dbReference type="GO" id="GO:0009103">
    <property type="term" value="P:lipopolysaccharide biosynthetic process"/>
    <property type="evidence" value="ECO:0007669"/>
    <property type="project" value="UniProtKB-ARBA"/>
</dbReference>
<gene>
    <name evidence="10" type="ORF">CAL22_03190</name>
</gene>